<dbReference type="KEGG" id="xac:XAC1872"/>
<dbReference type="InterPro" id="IPR012337">
    <property type="entry name" value="RNaseH-like_sf"/>
</dbReference>
<protein>
    <submittedName>
        <fullName evidence="2">Transposase</fullName>
    </submittedName>
</protein>
<dbReference type="Proteomes" id="UP000000576">
    <property type="component" value="Chromosome"/>
</dbReference>
<dbReference type="PANTHER" id="PTHR47515">
    <property type="entry name" value="LOW CALCIUM RESPONSE LOCUS PROTEIN T"/>
    <property type="match status" value="1"/>
</dbReference>
<dbReference type="SUPFAM" id="SSF53098">
    <property type="entry name" value="Ribonuclease H-like"/>
    <property type="match status" value="1"/>
</dbReference>
<feature type="compositionally biased region" description="Polar residues" evidence="1">
    <location>
        <begin position="216"/>
        <end position="228"/>
    </location>
</feature>
<name>A0AAI8ESC1_XANAC</name>
<evidence type="ECO:0000313" key="3">
    <source>
        <dbReference type="Proteomes" id="UP000000576"/>
    </source>
</evidence>
<feature type="region of interest" description="Disordered" evidence="1">
    <location>
        <begin position="205"/>
        <end position="228"/>
    </location>
</feature>
<dbReference type="AlphaFoldDB" id="A0AAI8ESC1"/>
<dbReference type="PANTHER" id="PTHR47515:SF2">
    <property type="entry name" value="INTEGRASE CORE DOMAIN PROTEIN"/>
    <property type="match status" value="1"/>
</dbReference>
<proteinExistence type="predicted"/>
<reference evidence="2 3" key="1">
    <citation type="journal article" date="2002" name="Nature">
        <title>Comparison of the genomes of two Xanthomonas pathogens with differing host specificities.</title>
        <authorList>
            <person name="da Silva A.C."/>
            <person name="Ferro J.A."/>
            <person name="Reinach F.C."/>
            <person name="Farah C.S."/>
            <person name="Furlan L.R."/>
            <person name="Quaggio R.B."/>
            <person name="Monteiro-Vitorello C.B."/>
            <person name="Van Sluys M.A."/>
            <person name="Almeida N.F."/>
            <person name="Alves L.M."/>
            <person name="do Amaral A.M."/>
            <person name="Bertolini M.C."/>
            <person name="Camargo L.E."/>
            <person name="Camarotte G."/>
            <person name="Cannavan F."/>
            <person name="Cardozo J."/>
            <person name="Chambergo F."/>
            <person name="Ciapina L.P."/>
            <person name="Cicarelli R.M."/>
            <person name="Coutinho L.L."/>
            <person name="Cursino-Santos J.R."/>
            <person name="El-Dorry H."/>
            <person name="Faria J.B."/>
            <person name="Ferreira A.J."/>
            <person name="Ferreira R.C."/>
            <person name="Ferro M.I."/>
            <person name="Formighieri E.F."/>
            <person name="Franco M.C."/>
            <person name="Greggio C.C."/>
            <person name="Gruber A."/>
            <person name="Katsuyama A.M."/>
            <person name="Kishi L.T."/>
            <person name="Leite R.P."/>
            <person name="Lemos E.G."/>
            <person name="Lemos M.V."/>
            <person name="Locali E.C."/>
            <person name="Machado M.A."/>
            <person name="Madeira A.M."/>
            <person name="Martinez-Rossi N.M."/>
            <person name="Martins E.C."/>
            <person name="Meidanis J."/>
            <person name="Menck C.F."/>
            <person name="Miyaki C.Y."/>
            <person name="Moon D.H."/>
            <person name="Moreira L.M."/>
            <person name="Novo M.T."/>
            <person name="Okura V.K."/>
            <person name="Oliveira M.C."/>
            <person name="Oliveira V.R."/>
            <person name="Pereira H.A."/>
            <person name="Rossi A."/>
            <person name="Sena J.A."/>
            <person name="Silva C."/>
            <person name="de Souza R.F."/>
            <person name="Spinola L.A."/>
            <person name="Takita M.A."/>
            <person name="Tamura R.E."/>
            <person name="Teixeira E.C."/>
            <person name="Tezza R.I."/>
            <person name="Trindade dos Santos M."/>
            <person name="Truffi D."/>
            <person name="Tsai S.M."/>
            <person name="White F.F."/>
            <person name="Setubal J.C."/>
            <person name="Kitajima J.P."/>
        </authorList>
    </citation>
    <scope>NUCLEOTIDE SEQUENCE [LARGE SCALE GENOMIC DNA]</scope>
    <source>
        <strain evidence="2 3">306</strain>
    </source>
</reference>
<evidence type="ECO:0000313" key="2">
    <source>
        <dbReference type="EMBL" id="AAM36734.1"/>
    </source>
</evidence>
<organism evidence="2 3">
    <name type="scientific">Xanthomonas axonopodis pv. citri (strain 306)</name>
    <dbReference type="NCBI Taxonomy" id="190486"/>
    <lineage>
        <taxon>Bacteria</taxon>
        <taxon>Pseudomonadati</taxon>
        <taxon>Pseudomonadota</taxon>
        <taxon>Gammaproteobacteria</taxon>
        <taxon>Lysobacterales</taxon>
        <taxon>Lysobacteraceae</taxon>
        <taxon>Xanthomonas</taxon>
    </lineage>
</organism>
<gene>
    <name evidence="2" type="ordered locus">XAC1872</name>
</gene>
<dbReference type="EMBL" id="AE008923">
    <property type="protein sequence ID" value="AAM36734.1"/>
    <property type="molecule type" value="Genomic_DNA"/>
</dbReference>
<evidence type="ECO:0000256" key="1">
    <source>
        <dbReference type="SAM" id="MobiDB-lite"/>
    </source>
</evidence>
<sequence length="228" mass="25943">MEAADVQRLRDLETEHSKLKRVYAELAMENHALKDVIVKKAVDPTHKRPLLAWLVEQHGWSERRACSVVGLARSTARYRCRPDRDEEVIALLSELAERFPSVVLESSFRSSAVVDMYGITKGSGVCALAIEVDLNLPAARVIRTLERSAAWRGYPNKLRLDNGPEFVALDLTEWAERFHRTLQRQLQARRAGHAYIPRAERGPRTDRTLACRLQPTDPTRQPGRTNAR</sequence>
<accession>A0AAI8ESC1</accession>